<protein>
    <submittedName>
        <fullName evidence="1">Uncharacterized protein</fullName>
    </submittedName>
</protein>
<dbReference type="AlphaFoldDB" id="A0A368DQG8"/>
<evidence type="ECO:0000313" key="2">
    <source>
        <dbReference type="Proteomes" id="UP000253570"/>
    </source>
</evidence>
<comment type="caution">
    <text evidence="1">The sequence shown here is derived from an EMBL/GenBank/DDBJ whole genome shotgun (WGS) entry which is preliminary data.</text>
</comment>
<sequence length="70" mass="8234">MGKEYIKEILLNGLNSGLSYDIESFFQYYYKSDNKIFQKDVENIKVSLMDANIQSTLDKSISRYTENICY</sequence>
<gene>
    <name evidence="1" type="ORF">DBW71_03555</name>
</gene>
<name>A0A368DQG8_9PROT</name>
<proteinExistence type="predicted"/>
<dbReference type="EMBL" id="QOQD01000006">
    <property type="protein sequence ID" value="RCL73566.1"/>
    <property type="molecule type" value="Genomic_DNA"/>
</dbReference>
<reference evidence="1 2" key="1">
    <citation type="journal article" date="2018" name="Microbiome">
        <title>Fine metagenomic profile of the Mediterranean stratified and mixed water columns revealed by assembly and recruitment.</title>
        <authorList>
            <person name="Haro-Moreno J.M."/>
            <person name="Lopez-Perez M."/>
            <person name="De La Torre J.R."/>
            <person name="Picazo A."/>
            <person name="Camacho A."/>
            <person name="Rodriguez-Valera F."/>
        </authorList>
    </citation>
    <scope>NUCLEOTIDE SEQUENCE [LARGE SCALE GENOMIC DNA]</scope>
    <source>
        <strain evidence="1">MED-G57</strain>
    </source>
</reference>
<accession>A0A368DQG8</accession>
<organism evidence="1 2">
    <name type="scientific">PS1 clade bacterium</name>
    <dbReference type="NCBI Taxonomy" id="2175152"/>
    <lineage>
        <taxon>Bacteria</taxon>
        <taxon>Pseudomonadati</taxon>
        <taxon>Pseudomonadota</taxon>
        <taxon>Alphaproteobacteria</taxon>
        <taxon>PS1 clade</taxon>
    </lineage>
</organism>
<dbReference type="Proteomes" id="UP000253570">
    <property type="component" value="Unassembled WGS sequence"/>
</dbReference>
<evidence type="ECO:0000313" key="1">
    <source>
        <dbReference type="EMBL" id="RCL73566.1"/>
    </source>
</evidence>